<sequence>MSISILAGFCGQFFIRKLVAFLKRASIIIFILSGVIFASTLTMGIHNVTIEDAHTYGSTHNLSQYYAMWNQPRLESFTIDKETVDKLSTDCEKIQLYRELASTTETGWDFSTRWINSDALHFTLKLQKQERRDFPNGWAPVQHMIVEGLVRSGSEEAGLLAKNIAISWIRTNFAAYKSSKTMRANVENSEVVANTRHNCLDFTGFLFGFSFVKYQNVISKMIPQHAVVDVIGEVIACETMVNFPDKGKTKRRMQIQIQDLESVEPV</sequence>
<gene>
    <name evidence="1" type="ORF">L6452_09305</name>
</gene>
<dbReference type="Proteomes" id="UP001055879">
    <property type="component" value="Linkage Group LG03"/>
</dbReference>
<protein>
    <submittedName>
        <fullName evidence="1">Uncharacterized protein</fullName>
    </submittedName>
</protein>
<reference evidence="2" key="1">
    <citation type="journal article" date="2022" name="Mol. Ecol. Resour.">
        <title>The genomes of chicory, endive, great burdock and yacon provide insights into Asteraceae palaeo-polyploidization history and plant inulin production.</title>
        <authorList>
            <person name="Fan W."/>
            <person name="Wang S."/>
            <person name="Wang H."/>
            <person name="Wang A."/>
            <person name="Jiang F."/>
            <person name="Liu H."/>
            <person name="Zhao H."/>
            <person name="Xu D."/>
            <person name="Zhang Y."/>
        </authorList>
    </citation>
    <scope>NUCLEOTIDE SEQUENCE [LARGE SCALE GENOMIC DNA]</scope>
    <source>
        <strain evidence="2">cv. Niubang</strain>
    </source>
</reference>
<keyword evidence="2" id="KW-1185">Reference proteome</keyword>
<evidence type="ECO:0000313" key="2">
    <source>
        <dbReference type="Proteomes" id="UP001055879"/>
    </source>
</evidence>
<comment type="caution">
    <text evidence="1">The sequence shown here is derived from an EMBL/GenBank/DDBJ whole genome shotgun (WGS) entry which is preliminary data.</text>
</comment>
<organism evidence="1 2">
    <name type="scientific">Arctium lappa</name>
    <name type="common">Greater burdock</name>
    <name type="synonym">Lappa major</name>
    <dbReference type="NCBI Taxonomy" id="4217"/>
    <lineage>
        <taxon>Eukaryota</taxon>
        <taxon>Viridiplantae</taxon>
        <taxon>Streptophyta</taxon>
        <taxon>Embryophyta</taxon>
        <taxon>Tracheophyta</taxon>
        <taxon>Spermatophyta</taxon>
        <taxon>Magnoliopsida</taxon>
        <taxon>eudicotyledons</taxon>
        <taxon>Gunneridae</taxon>
        <taxon>Pentapetalae</taxon>
        <taxon>asterids</taxon>
        <taxon>campanulids</taxon>
        <taxon>Asterales</taxon>
        <taxon>Asteraceae</taxon>
        <taxon>Carduoideae</taxon>
        <taxon>Cardueae</taxon>
        <taxon>Arctiinae</taxon>
        <taxon>Arctium</taxon>
    </lineage>
</organism>
<name>A0ACB9DK66_ARCLA</name>
<evidence type="ECO:0000313" key="1">
    <source>
        <dbReference type="EMBL" id="KAI3746863.1"/>
    </source>
</evidence>
<accession>A0ACB9DK66</accession>
<dbReference type="EMBL" id="CM042049">
    <property type="protein sequence ID" value="KAI3746863.1"/>
    <property type="molecule type" value="Genomic_DNA"/>
</dbReference>
<reference evidence="1 2" key="2">
    <citation type="journal article" date="2022" name="Mol. Ecol. Resour.">
        <title>The genomes of chicory, endive, great burdock and yacon provide insights into Asteraceae paleo-polyploidization history and plant inulin production.</title>
        <authorList>
            <person name="Fan W."/>
            <person name="Wang S."/>
            <person name="Wang H."/>
            <person name="Wang A."/>
            <person name="Jiang F."/>
            <person name="Liu H."/>
            <person name="Zhao H."/>
            <person name="Xu D."/>
            <person name="Zhang Y."/>
        </authorList>
    </citation>
    <scope>NUCLEOTIDE SEQUENCE [LARGE SCALE GENOMIC DNA]</scope>
    <source>
        <strain evidence="2">cv. Niubang</strain>
    </source>
</reference>
<proteinExistence type="predicted"/>